<dbReference type="Pfam" id="PF03462">
    <property type="entry name" value="PCRF"/>
    <property type="match status" value="1"/>
</dbReference>
<feature type="domain" description="Prokaryotic-type class I peptide chain release factors" evidence="8">
    <location>
        <begin position="239"/>
        <end position="255"/>
    </location>
</feature>
<keyword evidence="3 5" id="KW-0963">Cytoplasm</keyword>
<dbReference type="OrthoDB" id="9806673at2"/>
<name>A0A0Q3SIM3_9FLAO</name>
<dbReference type="Gene3D" id="1.20.58.410">
    <property type="entry name" value="Release factor"/>
    <property type="match status" value="1"/>
</dbReference>
<evidence type="ECO:0000256" key="4">
    <source>
        <dbReference type="ARBA" id="ARBA00022917"/>
    </source>
</evidence>
<protein>
    <recommendedName>
        <fullName evidence="5 6">Peptide chain release factor 2</fullName>
        <shortName evidence="5">RF-2</shortName>
    </recommendedName>
</protein>
<comment type="caution">
    <text evidence="9">The sequence shown here is derived from an EMBL/GenBank/DDBJ whole genome shotgun (WGS) entry which is preliminary data.</text>
</comment>
<evidence type="ECO:0000256" key="5">
    <source>
        <dbReference type="HAMAP-Rule" id="MF_00094"/>
    </source>
</evidence>
<dbReference type="AlphaFoldDB" id="A0A0Q3SIM3"/>
<dbReference type="SUPFAM" id="SSF75620">
    <property type="entry name" value="Release factor"/>
    <property type="match status" value="1"/>
</dbReference>
<dbReference type="InterPro" id="IPR005139">
    <property type="entry name" value="PCRF"/>
</dbReference>
<dbReference type="Pfam" id="PF00472">
    <property type="entry name" value="RF-1"/>
    <property type="match status" value="1"/>
</dbReference>
<evidence type="ECO:0000256" key="3">
    <source>
        <dbReference type="ARBA" id="ARBA00022490"/>
    </source>
</evidence>
<dbReference type="PANTHER" id="PTHR43116">
    <property type="entry name" value="PEPTIDE CHAIN RELEASE FACTOR 2"/>
    <property type="match status" value="1"/>
</dbReference>
<dbReference type="Gene3D" id="3.30.70.1660">
    <property type="match status" value="1"/>
</dbReference>
<evidence type="ECO:0000313" key="10">
    <source>
        <dbReference type="Proteomes" id="UP000051682"/>
    </source>
</evidence>
<evidence type="ECO:0000313" key="9">
    <source>
        <dbReference type="EMBL" id="KQK25034.1"/>
    </source>
</evidence>
<sequence length="370" mass="42279">MINSDQIKEIQSRIEDLHKYLQIDKKKIEISNDDEKTAAPQFWDNPKTAEVFLKQLRSKKKWVEDYEDIHTQFEDLQVLMEFAKEDPDSEKELDESFPLLLEKIENIEFKNMLSNEGDELSAVLQITAGAGGTESCDWAAMLMRMYTMWAEKQGYKLKELNFQEGEVAGVKTVTLEIDGEYAFGYLKGENGVHRLVRISPFDSNAKRHTSFVSVYVYPLVDDTIEININPADISFETMRSSGAGGQNVNKVETAVRLRHAPTGIIIENSESRSQLQNKEKAMQLLKSRLYEMELEERLKARNEIEAGKMKIEWGSQIRNYVMHPYKLVKDVRSGHETSDVDAVMNGNLTPFLKAFLMADGTAVSDDDLDL</sequence>
<dbReference type="SMART" id="SM00937">
    <property type="entry name" value="PCRF"/>
    <property type="match status" value="1"/>
</dbReference>
<keyword evidence="7" id="KW-0175">Coiled coil</keyword>
<accession>A0A0Q3SIM3</accession>
<proteinExistence type="inferred from homology"/>
<dbReference type="GO" id="GO:0005737">
    <property type="term" value="C:cytoplasm"/>
    <property type="evidence" value="ECO:0007669"/>
    <property type="project" value="UniProtKB-SubCell"/>
</dbReference>
<comment type="function">
    <text evidence="5">Peptide chain release factor 2 directs the termination of translation in response to the peptide chain termination codons UGA and UAA.</text>
</comment>
<dbReference type="InterPro" id="IPR045853">
    <property type="entry name" value="Pep_chain_release_fac_I_sf"/>
</dbReference>
<organism evidence="9 10">
    <name type="scientific">Chryseobacterium aquaticum</name>
    <dbReference type="NCBI Taxonomy" id="452084"/>
    <lineage>
        <taxon>Bacteria</taxon>
        <taxon>Pseudomonadati</taxon>
        <taxon>Bacteroidota</taxon>
        <taxon>Flavobacteriia</taxon>
        <taxon>Flavobacteriales</taxon>
        <taxon>Weeksellaceae</taxon>
        <taxon>Chryseobacterium group</taxon>
        <taxon>Chryseobacterium</taxon>
    </lineage>
</organism>
<comment type="similarity">
    <text evidence="1 5">Belongs to the prokaryotic/mitochondrial release factor family.</text>
</comment>
<evidence type="ECO:0000259" key="8">
    <source>
        <dbReference type="PROSITE" id="PS00745"/>
    </source>
</evidence>
<dbReference type="GO" id="GO:0016149">
    <property type="term" value="F:translation release factor activity, codon specific"/>
    <property type="evidence" value="ECO:0007669"/>
    <property type="project" value="UniProtKB-UniRule"/>
</dbReference>
<dbReference type="RefSeq" id="WP_056015789.1">
    <property type="nucleotide sequence ID" value="NZ_LLYZ01000008.1"/>
</dbReference>
<reference evidence="9 10" key="1">
    <citation type="submission" date="2015-10" db="EMBL/GenBank/DDBJ databases">
        <title>Chryseobacterium aquaticum genome.</title>
        <authorList>
            <person name="Newman J.D."/>
            <person name="Ferguson M.B."/>
            <person name="Miller J.R."/>
        </authorList>
    </citation>
    <scope>NUCLEOTIDE SEQUENCE [LARGE SCALE GENOMIC DNA]</scope>
    <source>
        <strain evidence="9 10">KCTC 12483</strain>
    </source>
</reference>
<comment type="subcellular location">
    <subcellularLocation>
        <location evidence="5">Cytoplasm</location>
    </subcellularLocation>
</comment>
<dbReference type="InterPro" id="IPR000352">
    <property type="entry name" value="Pep_chain_release_fac_I"/>
</dbReference>
<evidence type="ECO:0000256" key="2">
    <source>
        <dbReference type="ARBA" id="ARBA00022481"/>
    </source>
</evidence>
<dbReference type="FunFam" id="3.30.160.20:FF:000040">
    <property type="entry name" value="Peptide chain release factor 2"/>
    <property type="match status" value="1"/>
</dbReference>
<evidence type="ECO:0000256" key="6">
    <source>
        <dbReference type="NCBIfam" id="TIGR00020"/>
    </source>
</evidence>
<evidence type="ECO:0000256" key="1">
    <source>
        <dbReference type="ARBA" id="ARBA00010835"/>
    </source>
</evidence>
<feature type="coiled-coil region" evidence="7">
    <location>
        <begin position="268"/>
        <end position="295"/>
    </location>
</feature>
<dbReference type="Gene3D" id="3.30.160.20">
    <property type="match status" value="1"/>
</dbReference>
<gene>
    <name evidence="5" type="primary">prfB</name>
    <name evidence="9" type="ORF">AR438_12935</name>
</gene>
<keyword evidence="2 5" id="KW-0488">Methylation</keyword>
<comment type="PTM">
    <text evidence="5">Methylated by PrmC. Methylation increases the termination efficiency of RF2.</text>
</comment>
<dbReference type="NCBIfam" id="TIGR00020">
    <property type="entry name" value="prfB"/>
    <property type="match status" value="1"/>
</dbReference>
<keyword evidence="10" id="KW-1185">Reference proteome</keyword>
<dbReference type="HAMAP" id="MF_00094">
    <property type="entry name" value="Rel_fac_2"/>
    <property type="match status" value="1"/>
</dbReference>
<dbReference type="PROSITE" id="PS00745">
    <property type="entry name" value="RF_PROK_I"/>
    <property type="match status" value="1"/>
</dbReference>
<dbReference type="Proteomes" id="UP000051682">
    <property type="component" value="Unassembled WGS sequence"/>
</dbReference>
<dbReference type="EMBL" id="LLYZ01000008">
    <property type="protein sequence ID" value="KQK25034.1"/>
    <property type="molecule type" value="Genomic_DNA"/>
</dbReference>
<keyword evidence="4 5" id="KW-0648">Protein biosynthesis</keyword>
<feature type="modified residue" description="N5-methylglutamine" evidence="5">
    <location>
        <position position="246"/>
    </location>
</feature>
<dbReference type="InterPro" id="IPR004374">
    <property type="entry name" value="PrfB"/>
</dbReference>
<dbReference type="PANTHER" id="PTHR43116:SF3">
    <property type="entry name" value="CLASS I PEPTIDE CHAIN RELEASE FACTOR"/>
    <property type="match status" value="1"/>
</dbReference>
<evidence type="ECO:0000256" key="7">
    <source>
        <dbReference type="SAM" id="Coils"/>
    </source>
</evidence>
<dbReference type="STRING" id="452084.AR438_12935"/>